<dbReference type="GO" id="GO:0003700">
    <property type="term" value="F:DNA-binding transcription factor activity"/>
    <property type="evidence" value="ECO:0007669"/>
    <property type="project" value="InterPro"/>
</dbReference>
<dbReference type="InterPro" id="IPR036390">
    <property type="entry name" value="WH_DNA-bd_sf"/>
</dbReference>
<evidence type="ECO:0000313" key="6">
    <source>
        <dbReference type="EMBL" id="SIN87484.1"/>
    </source>
</evidence>
<dbReference type="InterPro" id="IPR005119">
    <property type="entry name" value="LysR_subst-bd"/>
</dbReference>
<evidence type="ECO:0000256" key="4">
    <source>
        <dbReference type="ARBA" id="ARBA00023163"/>
    </source>
</evidence>
<keyword evidence="4" id="KW-0804">Transcription</keyword>
<keyword evidence="7" id="KW-1185">Reference proteome</keyword>
<dbReference type="SUPFAM" id="SSF53850">
    <property type="entry name" value="Periplasmic binding protein-like II"/>
    <property type="match status" value="1"/>
</dbReference>
<dbReference type="RefSeq" id="WP_074259758.1">
    <property type="nucleotide sequence ID" value="NZ_FSRJ01000002.1"/>
</dbReference>
<proteinExistence type="inferred from homology"/>
<keyword evidence="3" id="KW-0238">DNA-binding</keyword>
<dbReference type="PANTHER" id="PTHR30126">
    <property type="entry name" value="HTH-TYPE TRANSCRIPTIONAL REGULATOR"/>
    <property type="match status" value="1"/>
</dbReference>
<dbReference type="PANTHER" id="PTHR30126:SF39">
    <property type="entry name" value="HTH-TYPE TRANSCRIPTIONAL REGULATOR CYSL"/>
    <property type="match status" value="1"/>
</dbReference>
<protein>
    <submittedName>
        <fullName evidence="6">Transcriptional regulator, LysR family</fullName>
    </submittedName>
</protein>
<dbReference type="Pfam" id="PF03466">
    <property type="entry name" value="LysR_substrate"/>
    <property type="match status" value="1"/>
</dbReference>
<dbReference type="PRINTS" id="PR00039">
    <property type="entry name" value="HTHLYSR"/>
</dbReference>
<feature type="domain" description="HTH lysR-type" evidence="5">
    <location>
        <begin position="6"/>
        <end position="63"/>
    </location>
</feature>
<comment type="similarity">
    <text evidence="1">Belongs to the LysR transcriptional regulatory family.</text>
</comment>
<dbReference type="OrthoDB" id="9808620at2"/>
<dbReference type="Pfam" id="PF00126">
    <property type="entry name" value="HTH_1"/>
    <property type="match status" value="1"/>
</dbReference>
<dbReference type="Gene3D" id="3.40.190.10">
    <property type="entry name" value="Periplasmic binding protein-like II"/>
    <property type="match status" value="2"/>
</dbReference>
<sequence>MPTRWPDLAVLELLVAIGRHGSLGRAARSVDMAQPNASRAIAGLERSLGLTLIERHARGSRLTADGEAIAELAGRLLVGADDLLAAASARREHHEVRLDLAASLTVAEYLLPAWVTGLRSIHPGLDVRMRVENSTRVFELLEAHEIDLGFVESPAVRRGLHSRTVATDRLVVVAAPTHPWARRSHLTLDELADTPLVTREAGSGTRSTLADALDGRTPAEPAMVVASNAAVLIAAASGAGPAVLSDLATRPWVARGELVEVAVDGLDLTRRLRAVWRRGDVLSAPAAALLSELSRARAGGNAGGRAGGNID</sequence>
<dbReference type="EMBL" id="FSRJ01000002">
    <property type="protein sequence ID" value="SIN87484.1"/>
    <property type="molecule type" value="Genomic_DNA"/>
</dbReference>
<dbReference type="GO" id="GO:0000976">
    <property type="term" value="F:transcription cis-regulatory region binding"/>
    <property type="evidence" value="ECO:0007669"/>
    <property type="project" value="TreeGrafter"/>
</dbReference>
<reference evidence="7" key="1">
    <citation type="submission" date="2016-11" db="EMBL/GenBank/DDBJ databases">
        <authorList>
            <person name="Varghese N."/>
            <person name="Submissions S."/>
        </authorList>
    </citation>
    <scope>NUCLEOTIDE SEQUENCE [LARGE SCALE GENOMIC DNA]</scope>
    <source>
        <strain evidence="7">DSM 8595</strain>
    </source>
</reference>
<keyword evidence="2" id="KW-0805">Transcription regulation</keyword>
<evidence type="ECO:0000256" key="1">
    <source>
        <dbReference type="ARBA" id="ARBA00009437"/>
    </source>
</evidence>
<evidence type="ECO:0000256" key="2">
    <source>
        <dbReference type="ARBA" id="ARBA00023015"/>
    </source>
</evidence>
<dbReference type="PROSITE" id="PS50931">
    <property type="entry name" value="HTH_LYSR"/>
    <property type="match status" value="1"/>
</dbReference>
<accession>A0A1N6EWX6</accession>
<evidence type="ECO:0000259" key="5">
    <source>
        <dbReference type="PROSITE" id="PS50931"/>
    </source>
</evidence>
<dbReference type="Gene3D" id="1.10.10.10">
    <property type="entry name" value="Winged helix-like DNA-binding domain superfamily/Winged helix DNA-binding domain"/>
    <property type="match status" value="1"/>
</dbReference>
<dbReference type="AlphaFoldDB" id="A0A1N6EWX6"/>
<dbReference type="InterPro" id="IPR036388">
    <property type="entry name" value="WH-like_DNA-bd_sf"/>
</dbReference>
<evidence type="ECO:0000256" key="3">
    <source>
        <dbReference type="ARBA" id="ARBA00023125"/>
    </source>
</evidence>
<evidence type="ECO:0000313" key="7">
    <source>
        <dbReference type="Proteomes" id="UP000184699"/>
    </source>
</evidence>
<name>A0A1N6EWX6_9MICO</name>
<dbReference type="SUPFAM" id="SSF46785">
    <property type="entry name" value="Winged helix' DNA-binding domain"/>
    <property type="match status" value="1"/>
</dbReference>
<dbReference type="Proteomes" id="UP000184699">
    <property type="component" value="Unassembled WGS sequence"/>
</dbReference>
<dbReference type="STRING" id="232089.SAMN05443544_1533"/>
<dbReference type="InterPro" id="IPR000847">
    <property type="entry name" value="LysR_HTH_N"/>
</dbReference>
<gene>
    <name evidence="6" type="ORF">SAMN05443544_1533</name>
</gene>
<organism evidence="6 7">
    <name type="scientific">Agromyces cerinus subsp. cerinus</name>
    <dbReference type="NCBI Taxonomy" id="232089"/>
    <lineage>
        <taxon>Bacteria</taxon>
        <taxon>Bacillati</taxon>
        <taxon>Actinomycetota</taxon>
        <taxon>Actinomycetes</taxon>
        <taxon>Micrococcales</taxon>
        <taxon>Microbacteriaceae</taxon>
        <taxon>Agromyces</taxon>
    </lineage>
</organism>